<name>A0A916K945_9BACL</name>
<sequence length="395" mass="45415">MNAAIHGLTTLERVTPDDAHYFFGYYDTPGWSQSGRFHLCHKVDFVDRLPRAGDTAVLGLIDVADRTFHPIAETTAWNFQQGSMLQWHPKLAEDVVIYNVRDGEDYRACVHQIRTGAVRQLERPVANVDPAGLYAVSVNFDRLFDFRPGYGYAGTKDRFFKDPHSEEDGIFLVDLQTGLSRLVLSMQRIWEATQAFFHGEDQKLLINHITFNTDGSRLVFLVRNFTEEGRGWKTAVMTVNPDGSDLFLLSDYSYASHYCWRDARHIAFHSRGAEVGDAGDQLYLFKDKTYEGEAIDPGFFLRDGHCSYSPDRKMMLYDSYPDKRHMRHLYVYDLEKRKGVTLGSFHSPPGIDGDIRCDLHPRWDRNGTRISFDSVHEGRRGLYVMDLRNVLRHGI</sequence>
<dbReference type="AlphaFoldDB" id="A0A916K945"/>
<protein>
    <submittedName>
        <fullName evidence="1">Uncharacterized protein</fullName>
    </submittedName>
</protein>
<dbReference type="EMBL" id="CAJVAS010000037">
    <property type="protein sequence ID" value="CAG7647125.1"/>
    <property type="molecule type" value="Genomic_DNA"/>
</dbReference>
<keyword evidence="2" id="KW-1185">Reference proteome</keyword>
<organism evidence="1 2">
    <name type="scientific">Paenibacillus solanacearum</name>
    <dbReference type="NCBI Taxonomy" id="2048548"/>
    <lineage>
        <taxon>Bacteria</taxon>
        <taxon>Bacillati</taxon>
        <taxon>Bacillota</taxon>
        <taxon>Bacilli</taxon>
        <taxon>Bacillales</taxon>
        <taxon>Paenibacillaceae</taxon>
        <taxon>Paenibacillus</taxon>
    </lineage>
</organism>
<dbReference type="RefSeq" id="WP_218095042.1">
    <property type="nucleotide sequence ID" value="NZ_CAJVAS010000037.1"/>
</dbReference>
<gene>
    <name evidence="1" type="ORF">PAESOLCIP111_05317</name>
</gene>
<proteinExistence type="predicted"/>
<accession>A0A916K945</accession>
<dbReference type="Proteomes" id="UP000693672">
    <property type="component" value="Unassembled WGS sequence"/>
</dbReference>
<evidence type="ECO:0000313" key="2">
    <source>
        <dbReference type="Proteomes" id="UP000693672"/>
    </source>
</evidence>
<comment type="caution">
    <text evidence="1">The sequence shown here is derived from an EMBL/GenBank/DDBJ whole genome shotgun (WGS) entry which is preliminary data.</text>
</comment>
<evidence type="ECO:0000313" key="1">
    <source>
        <dbReference type="EMBL" id="CAG7647125.1"/>
    </source>
</evidence>
<reference evidence="1" key="1">
    <citation type="submission" date="2021-06" db="EMBL/GenBank/DDBJ databases">
        <authorList>
            <person name="Criscuolo A."/>
        </authorList>
    </citation>
    <scope>NUCLEOTIDE SEQUENCE</scope>
    <source>
        <strain evidence="1">CIP111600</strain>
    </source>
</reference>